<organism evidence="3 4">
    <name type="scientific">Christiangramia antarctica</name>
    <dbReference type="NCBI Taxonomy" id="2058158"/>
    <lineage>
        <taxon>Bacteria</taxon>
        <taxon>Pseudomonadati</taxon>
        <taxon>Bacteroidota</taxon>
        <taxon>Flavobacteriia</taxon>
        <taxon>Flavobacteriales</taxon>
        <taxon>Flavobacteriaceae</taxon>
        <taxon>Christiangramia</taxon>
    </lineage>
</organism>
<name>A0ABW5XAP5_9FLAO</name>
<evidence type="ECO:0000313" key="3">
    <source>
        <dbReference type="EMBL" id="MFD2835542.1"/>
    </source>
</evidence>
<feature type="signal peptide" evidence="1">
    <location>
        <begin position="1"/>
        <end position="18"/>
    </location>
</feature>
<dbReference type="EMBL" id="JBHUOJ010000041">
    <property type="protein sequence ID" value="MFD2835542.1"/>
    <property type="molecule type" value="Genomic_DNA"/>
</dbReference>
<keyword evidence="1" id="KW-0732">Signal</keyword>
<sequence>MKNLLPVLSLLFCSFLIAQKDFEKTELAILPGSELIINGSTNVNNFHCRFDIDLISEARKVNFTMEDSCIWVKDLVLRLDTSGFDCRNKRMNEDFQDLLMFDTYPEIHISIDKIQIISEQYARAFIKVHLAGQNNFYELPVKTERNRYEGKLKLNIRDFGLEPPKKALGLIQVDEEIEIAFNLIVSGL</sequence>
<evidence type="ECO:0000313" key="4">
    <source>
        <dbReference type="Proteomes" id="UP001597438"/>
    </source>
</evidence>
<feature type="chain" id="PRO_5045419651" evidence="1">
    <location>
        <begin position="19"/>
        <end position="188"/>
    </location>
</feature>
<proteinExistence type="predicted"/>
<protein>
    <submittedName>
        <fullName evidence="3">YceI family protein</fullName>
    </submittedName>
</protein>
<feature type="domain" description="Lipid/polyisoprenoid-binding YceI-like" evidence="2">
    <location>
        <begin position="75"/>
        <end position="183"/>
    </location>
</feature>
<dbReference type="Pfam" id="PF04264">
    <property type="entry name" value="YceI"/>
    <property type="match status" value="1"/>
</dbReference>
<accession>A0ABW5XAP5</accession>
<gene>
    <name evidence="3" type="ORF">ACFSYS_19775</name>
</gene>
<evidence type="ECO:0000256" key="1">
    <source>
        <dbReference type="SAM" id="SignalP"/>
    </source>
</evidence>
<evidence type="ECO:0000259" key="2">
    <source>
        <dbReference type="Pfam" id="PF04264"/>
    </source>
</evidence>
<dbReference type="RefSeq" id="WP_251742285.1">
    <property type="nucleotide sequence ID" value="NZ_JBHUOJ010000041.1"/>
</dbReference>
<dbReference type="InterPro" id="IPR036761">
    <property type="entry name" value="TTHA0802/YceI-like_sf"/>
</dbReference>
<keyword evidence="4" id="KW-1185">Reference proteome</keyword>
<dbReference type="SUPFAM" id="SSF101874">
    <property type="entry name" value="YceI-like"/>
    <property type="match status" value="1"/>
</dbReference>
<dbReference type="Gene3D" id="2.40.128.110">
    <property type="entry name" value="Lipid/polyisoprenoid-binding, YceI-like"/>
    <property type="match status" value="1"/>
</dbReference>
<dbReference type="InterPro" id="IPR007372">
    <property type="entry name" value="Lipid/polyisoprenoid-bd_YceI"/>
</dbReference>
<dbReference type="Proteomes" id="UP001597438">
    <property type="component" value="Unassembled WGS sequence"/>
</dbReference>
<reference evidence="4" key="1">
    <citation type="journal article" date="2019" name="Int. J. Syst. Evol. Microbiol.">
        <title>The Global Catalogue of Microorganisms (GCM) 10K type strain sequencing project: providing services to taxonomists for standard genome sequencing and annotation.</title>
        <authorList>
            <consortium name="The Broad Institute Genomics Platform"/>
            <consortium name="The Broad Institute Genome Sequencing Center for Infectious Disease"/>
            <person name="Wu L."/>
            <person name="Ma J."/>
        </authorList>
    </citation>
    <scope>NUCLEOTIDE SEQUENCE [LARGE SCALE GENOMIC DNA]</scope>
    <source>
        <strain evidence="4">KCTC 52925</strain>
    </source>
</reference>
<comment type="caution">
    <text evidence="3">The sequence shown here is derived from an EMBL/GenBank/DDBJ whole genome shotgun (WGS) entry which is preliminary data.</text>
</comment>